<feature type="domain" description="Right handed beta helix" evidence="2">
    <location>
        <begin position="410"/>
        <end position="575"/>
    </location>
</feature>
<dbReference type="Pfam" id="PF12708">
    <property type="entry name" value="Pect-lyase_RHGA_epim"/>
    <property type="match status" value="1"/>
</dbReference>
<dbReference type="SUPFAM" id="SSF51126">
    <property type="entry name" value="Pectin lyase-like"/>
    <property type="match status" value="1"/>
</dbReference>
<dbReference type="AlphaFoldDB" id="A0A420W0K5"/>
<evidence type="ECO:0000313" key="3">
    <source>
        <dbReference type="EMBL" id="RKO72099.1"/>
    </source>
</evidence>
<reference evidence="3 4" key="1">
    <citation type="submission" date="2018-10" db="EMBL/GenBank/DDBJ databases">
        <title>Sphingobacterium sp. M05W1-28.</title>
        <authorList>
            <person name="Cai H."/>
        </authorList>
    </citation>
    <scope>NUCLEOTIDE SEQUENCE [LARGE SCALE GENOMIC DNA]</scope>
    <source>
        <strain evidence="3 4">M05W1-28</strain>
    </source>
</reference>
<dbReference type="OrthoDB" id="9807299at2"/>
<dbReference type="InterPro" id="IPR012334">
    <property type="entry name" value="Pectin_lyas_fold"/>
</dbReference>
<accession>A0A420W0K5</accession>
<sequence length="583" mass="64682">MTRLTFFRLGILVQLLLGWTDLNAKIINVTHFGMLPNDGQDDRQALQLILDRLQDGDKIYFPAGTYSFSSSLRLSGKIGIEIYGSLGKETSTLMATGFDPFSSNASWTSLLEVSDCKDLIIRNLFIDVDRPVSVNGTVVGTGDSPDGSFYEIDLLPEFSEYTDRLAELKIMHQLSYNADGTPNYHISTHCDLKNGNWPHIEKLSTLRLKIYNNEAHKLSKGELINLRLKITGNPCFSFLGVNTLTMRDITIWQWPAFAMYVSDLANSRHRSGDMTLERIRMKPKPTSGRLMSISADGIHVASMAGTFKAEHCEFVGLGDDAINIHSRLCHIGKISADSVLLINGWTKAPVEDDWAFKDDIIEFLDGKTGLPKGKAKVKFRGKGQYQLKSIPKHVNVGDFAAKDTGTPSTIIRDCMVSNSRARGFVVQSKKVVISNNKIWNISGPAILLSCDMERWFEATTVKKATITGNRIDNCGNYLRWDDTLTGYGAIAVKTGHEIGGIDKPAGVHHNITIQANTISDCSNSAIFVSSTDGVKIRKNHIKNCSNRSSIPFYGNYAIYLKNCVNDQVFDNSFNQVKKLLGKD</sequence>
<dbReference type="RefSeq" id="WP_121123138.1">
    <property type="nucleotide sequence ID" value="NZ_RBWS01000006.1"/>
</dbReference>
<dbReference type="InterPro" id="IPR039448">
    <property type="entry name" value="Beta_helix"/>
</dbReference>
<dbReference type="InterPro" id="IPR011050">
    <property type="entry name" value="Pectin_lyase_fold/virulence"/>
</dbReference>
<evidence type="ECO:0000259" key="1">
    <source>
        <dbReference type="Pfam" id="PF12708"/>
    </source>
</evidence>
<organism evidence="3 4">
    <name type="scientific">Sphingobacterium puteale</name>
    <dbReference type="NCBI Taxonomy" id="2420510"/>
    <lineage>
        <taxon>Bacteria</taxon>
        <taxon>Pseudomonadati</taxon>
        <taxon>Bacteroidota</taxon>
        <taxon>Sphingobacteriia</taxon>
        <taxon>Sphingobacteriales</taxon>
        <taxon>Sphingobacteriaceae</taxon>
        <taxon>Sphingobacterium</taxon>
    </lineage>
</organism>
<dbReference type="Pfam" id="PF13229">
    <property type="entry name" value="Beta_helix"/>
    <property type="match status" value="1"/>
</dbReference>
<dbReference type="SMART" id="SM00710">
    <property type="entry name" value="PbH1"/>
    <property type="match status" value="6"/>
</dbReference>
<feature type="domain" description="Rhamnogalacturonase A/B/Epimerase-like pectate lyase" evidence="1">
    <location>
        <begin position="26"/>
        <end position="98"/>
    </location>
</feature>
<dbReference type="Proteomes" id="UP000282423">
    <property type="component" value="Unassembled WGS sequence"/>
</dbReference>
<gene>
    <name evidence="3" type="ORF">D7322_08365</name>
</gene>
<dbReference type="EMBL" id="RBWS01000006">
    <property type="protein sequence ID" value="RKO72099.1"/>
    <property type="molecule type" value="Genomic_DNA"/>
</dbReference>
<dbReference type="InterPro" id="IPR024535">
    <property type="entry name" value="RHGA/B-epi-like_pectate_lyase"/>
</dbReference>
<proteinExistence type="predicted"/>
<evidence type="ECO:0008006" key="5">
    <source>
        <dbReference type="Google" id="ProtNLM"/>
    </source>
</evidence>
<dbReference type="InterPro" id="IPR006626">
    <property type="entry name" value="PbH1"/>
</dbReference>
<evidence type="ECO:0000313" key="4">
    <source>
        <dbReference type="Proteomes" id="UP000282423"/>
    </source>
</evidence>
<comment type="caution">
    <text evidence="3">The sequence shown here is derived from an EMBL/GenBank/DDBJ whole genome shotgun (WGS) entry which is preliminary data.</text>
</comment>
<name>A0A420W0K5_9SPHI</name>
<dbReference type="Gene3D" id="2.160.20.10">
    <property type="entry name" value="Single-stranded right-handed beta-helix, Pectin lyase-like"/>
    <property type="match status" value="2"/>
</dbReference>
<evidence type="ECO:0000259" key="2">
    <source>
        <dbReference type="Pfam" id="PF13229"/>
    </source>
</evidence>
<protein>
    <recommendedName>
        <fullName evidence="5">Right-handed parallel beta-helix repeat-containing protein</fullName>
    </recommendedName>
</protein>
<keyword evidence="4" id="KW-1185">Reference proteome</keyword>